<evidence type="ECO:0000256" key="8">
    <source>
        <dbReference type="ARBA" id="ARBA00022881"/>
    </source>
</evidence>
<name>A0ABV6DRI6_9BACL</name>
<evidence type="ECO:0000256" key="4">
    <source>
        <dbReference type="ARBA" id="ARBA00022741"/>
    </source>
</evidence>
<evidence type="ECO:0000256" key="7">
    <source>
        <dbReference type="ARBA" id="ARBA00022840"/>
    </source>
</evidence>
<dbReference type="PANTHER" id="PTHR43152:SF2">
    <property type="entry name" value="DRUG RESISTANCE ABC TRANSPORTER"/>
    <property type="match status" value="1"/>
</dbReference>
<keyword evidence="7" id="KW-0067">ATP-binding</keyword>
<evidence type="ECO:0008006" key="13">
    <source>
        <dbReference type="Google" id="ProtNLM"/>
    </source>
</evidence>
<dbReference type="EMBL" id="JBHLWN010000089">
    <property type="protein sequence ID" value="MFC0215245.1"/>
    <property type="molecule type" value="Genomic_DNA"/>
</dbReference>
<reference evidence="11 12" key="1">
    <citation type="submission" date="2024-09" db="EMBL/GenBank/DDBJ databases">
        <authorList>
            <person name="Sun Q."/>
            <person name="Mori K."/>
        </authorList>
    </citation>
    <scope>NUCLEOTIDE SEQUENCE [LARGE SCALE GENOMIC DNA]</scope>
    <source>
        <strain evidence="11 12">CCM 7759</strain>
    </source>
</reference>
<keyword evidence="12" id="KW-1185">Reference proteome</keyword>
<organism evidence="11 12">
    <name type="scientific">Paenibacillus chartarius</name>
    <dbReference type="NCBI Taxonomy" id="747481"/>
    <lineage>
        <taxon>Bacteria</taxon>
        <taxon>Bacillati</taxon>
        <taxon>Bacillota</taxon>
        <taxon>Bacilli</taxon>
        <taxon>Bacillales</taxon>
        <taxon>Paenibacillaceae</taxon>
        <taxon>Paenibacillus</taxon>
    </lineage>
</organism>
<dbReference type="PANTHER" id="PTHR43152">
    <property type="entry name" value="UVRABC SYSTEM PROTEIN A"/>
    <property type="match status" value="1"/>
</dbReference>
<protein>
    <recommendedName>
        <fullName evidence="13">UvrA DNA-binding domain-containing protein</fullName>
    </recommendedName>
</protein>
<gene>
    <name evidence="11" type="ORF">ACFFK0_22900</name>
</gene>
<dbReference type="Proteomes" id="UP001589776">
    <property type="component" value="Unassembled WGS sequence"/>
</dbReference>
<evidence type="ECO:0000256" key="9">
    <source>
        <dbReference type="ARBA" id="ARBA00023125"/>
    </source>
</evidence>
<evidence type="ECO:0000256" key="5">
    <source>
        <dbReference type="ARBA" id="ARBA00022763"/>
    </source>
</evidence>
<keyword evidence="3" id="KW-0677">Repeat</keyword>
<keyword evidence="2" id="KW-0963">Cytoplasm</keyword>
<keyword evidence="6" id="KW-0228">DNA excision</keyword>
<evidence type="ECO:0000256" key="3">
    <source>
        <dbReference type="ARBA" id="ARBA00022737"/>
    </source>
</evidence>
<evidence type="ECO:0000313" key="12">
    <source>
        <dbReference type="Proteomes" id="UP001589776"/>
    </source>
</evidence>
<keyword evidence="8" id="KW-0267">Excision nuclease</keyword>
<evidence type="ECO:0000256" key="10">
    <source>
        <dbReference type="ARBA" id="ARBA00023204"/>
    </source>
</evidence>
<evidence type="ECO:0000256" key="1">
    <source>
        <dbReference type="ARBA" id="ARBA00004496"/>
    </source>
</evidence>
<keyword evidence="10" id="KW-0234">DNA repair</keyword>
<evidence type="ECO:0000313" key="11">
    <source>
        <dbReference type="EMBL" id="MFC0215245.1"/>
    </source>
</evidence>
<keyword evidence="9" id="KW-0238">DNA-binding</keyword>
<sequence>MPASIVINQKRFGGNARSTVGTATDIYALLRLLYSRFGTPFVGYSDVFSFNNPQGMCPDCEGLGKTKTILVDRLIDKEKSLNEGAILFPTFRPGEVRWKRYVCTGLFDNDKKLKLFTEEEMDTLLYKAGFKPPNPTEGWPPTSFYEGVVPRIKRTFLHKDSSRDAERYKEVIDRIYPVDPRTAGTDGYGCDRQAAYPSDRDRARVFKPEPRIIQPVGRRTAAGQACVRTGRQRQCVRAG</sequence>
<dbReference type="Gene3D" id="1.20.1580.10">
    <property type="entry name" value="ABC transporter ATPase like domain"/>
    <property type="match status" value="1"/>
</dbReference>
<accession>A0ABV6DRI6</accession>
<dbReference type="RefSeq" id="WP_377472699.1">
    <property type="nucleotide sequence ID" value="NZ_JBHLWN010000089.1"/>
</dbReference>
<comment type="caution">
    <text evidence="11">The sequence shown here is derived from an EMBL/GenBank/DDBJ whole genome shotgun (WGS) entry which is preliminary data.</text>
</comment>
<keyword evidence="4" id="KW-0547">Nucleotide-binding</keyword>
<comment type="subcellular location">
    <subcellularLocation>
        <location evidence="1">Cytoplasm</location>
    </subcellularLocation>
</comment>
<proteinExistence type="predicted"/>
<evidence type="ECO:0000256" key="2">
    <source>
        <dbReference type="ARBA" id="ARBA00022490"/>
    </source>
</evidence>
<evidence type="ECO:0000256" key="6">
    <source>
        <dbReference type="ARBA" id="ARBA00022769"/>
    </source>
</evidence>
<keyword evidence="5" id="KW-0227">DNA damage</keyword>